<dbReference type="InterPro" id="IPR005170">
    <property type="entry name" value="Transptr-assoc_dom"/>
</dbReference>
<dbReference type="Proteomes" id="UP000078558">
    <property type="component" value="Chromosome I"/>
</dbReference>
<keyword evidence="7" id="KW-0472">Membrane</keyword>
<dbReference type="EMBL" id="FLRC01000014">
    <property type="protein sequence ID" value="SBT25084.1"/>
    <property type="molecule type" value="Genomic_DNA"/>
</dbReference>
<keyword evidence="11" id="KW-1185">Reference proteome</keyword>
<keyword evidence="4" id="KW-0677">Repeat</keyword>
<dbReference type="Pfam" id="PF00571">
    <property type="entry name" value="CBS"/>
    <property type="match status" value="2"/>
</dbReference>
<dbReference type="AlphaFoldDB" id="A0A1C3K0Y2"/>
<dbReference type="PANTHER" id="PTHR22777:SF30">
    <property type="entry name" value="UPF0053 PROTEIN YEGH"/>
    <property type="match status" value="1"/>
</dbReference>
<evidence type="ECO:0000256" key="6">
    <source>
        <dbReference type="PROSITE-ProRule" id="PRU00703"/>
    </source>
</evidence>
<dbReference type="CDD" id="cd04590">
    <property type="entry name" value="CBS_pair_CorC_HlyC_assoc"/>
    <property type="match status" value="1"/>
</dbReference>
<evidence type="ECO:0000256" key="1">
    <source>
        <dbReference type="ARBA" id="ARBA00004651"/>
    </source>
</evidence>
<dbReference type="InterPro" id="IPR036318">
    <property type="entry name" value="FAD-bd_PCMH-like_sf"/>
</dbReference>
<reference evidence="9 11" key="1">
    <citation type="submission" date="2016-06" db="EMBL/GenBank/DDBJ databases">
        <authorList>
            <person name="Kjaerup R.B."/>
            <person name="Dalgaard T.S."/>
            <person name="Juul-Madsen H.R."/>
        </authorList>
    </citation>
    <scope>NUCLEOTIDE SEQUENCE [LARGE SCALE GENOMIC DNA]</scope>
    <source>
        <strain evidence="9">Orrdi1</strain>
    </source>
</reference>
<dbReference type="InterPro" id="IPR046342">
    <property type="entry name" value="CBS_dom_sf"/>
</dbReference>
<dbReference type="InterPro" id="IPR000644">
    <property type="entry name" value="CBS_dom"/>
</dbReference>
<dbReference type="STRING" id="1851544.ODI_01900"/>
<feature type="domain" description="CBS" evidence="8">
    <location>
        <begin position="372"/>
        <end position="428"/>
    </location>
</feature>
<dbReference type="GO" id="GO:0050660">
    <property type="term" value="F:flavin adenine dinucleotide binding"/>
    <property type="evidence" value="ECO:0007669"/>
    <property type="project" value="InterPro"/>
</dbReference>
<evidence type="ECO:0000259" key="8">
    <source>
        <dbReference type="PROSITE" id="PS51371"/>
    </source>
</evidence>
<dbReference type="KEGG" id="odi:ODI_R3008"/>
<evidence type="ECO:0000313" key="11">
    <source>
        <dbReference type="Proteomes" id="UP000078558"/>
    </source>
</evidence>
<feature type="transmembrane region" description="Helical" evidence="7">
    <location>
        <begin position="48"/>
        <end position="71"/>
    </location>
</feature>
<dbReference type="PANTHER" id="PTHR22777">
    <property type="entry name" value="HEMOLYSIN-RELATED"/>
    <property type="match status" value="1"/>
</dbReference>
<keyword evidence="7" id="KW-1133">Transmembrane helix</keyword>
<protein>
    <submittedName>
        <fullName evidence="9">Magnesium and cobalt efflux protein CorC</fullName>
    </submittedName>
</protein>
<evidence type="ECO:0000313" key="9">
    <source>
        <dbReference type="EMBL" id="SBT25084.1"/>
    </source>
</evidence>
<dbReference type="OrthoDB" id="9797674at2"/>
<proteinExistence type="inferred from homology"/>
<dbReference type="InterPro" id="IPR044751">
    <property type="entry name" value="Ion_transp-like_CBS"/>
</dbReference>
<dbReference type="InterPro" id="IPR016169">
    <property type="entry name" value="FAD-bd_PCMH_sub2"/>
</dbReference>
<evidence type="ECO:0000256" key="4">
    <source>
        <dbReference type="ARBA" id="ARBA00022737"/>
    </source>
</evidence>
<evidence type="ECO:0000256" key="7">
    <source>
        <dbReference type="SAM" id="Phobius"/>
    </source>
</evidence>
<dbReference type="SMART" id="SM01091">
    <property type="entry name" value="CorC_HlyC"/>
    <property type="match status" value="1"/>
</dbReference>
<accession>A0A1C3K0Y2</accession>
<feature type="transmembrane region" description="Helical" evidence="7">
    <location>
        <begin position="215"/>
        <end position="233"/>
    </location>
</feature>
<evidence type="ECO:0000313" key="10">
    <source>
        <dbReference type="EMBL" id="SOE50839.1"/>
    </source>
</evidence>
<feature type="transmembrane region" description="Helical" evidence="7">
    <location>
        <begin position="12"/>
        <end position="36"/>
    </location>
</feature>
<evidence type="ECO:0000256" key="3">
    <source>
        <dbReference type="ARBA" id="ARBA00022475"/>
    </source>
</evidence>
<keyword evidence="3" id="KW-1003">Cell membrane</keyword>
<dbReference type="Pfam" id="PF03741">
    <property type="entry name" value="TerC"/>
    <property type="match status" value="1"/>
</dbReference>
<evidence type="ECO:0000256" key="2">
    <source>
        <dbReference type="ARBA" id="ARBA00006337"/>
    </source>
</evidence>
<dbReference type="Gene3D" id="3.10.580.10">
    <property type="entry name" value="CBS-domain"/>
    <property type="match status" value="1"/>
</dbReference>
<gene>
    <name evidence="9" type="ORF">ODI_01900</name>
    <name evidence="10" type="ORF">ODI_R3008</name>
</gene>
<dbReference type="EMBL" id="LT907988">
    <property type="protein sequence ID" value="SOE50839.1"/>
    <property type="molecule type" value="Genomic_DNA"/>
</dbReference>
<comment type="subcellular location">
    <subcellularLocation>
        <location evidence="1">Cell membrane</location>
        <topology evidence="1">Multi-pass membrane protein</topology>
    </subcellularLocation>
</comment>
<evidence type="ECO:0000256" key="5">
    <source>
        <dbReference type="ARBA" id="ARBA00023122"/>
    </source>
</evidence>
<dbReference type="RefSeq" id="WP_067752398.1">
    <property type="nucleotide sequence ID" value="NZ_LT907988.1"/>
</dbReference>
<organism evidence="9 11">
    <name type="scientific">Orrella dioscoreae</name>
    <dbReference type="NCBI Taxonomy" id="1851544"/>
    <lineage>
        <taxon>Bacteria</taxon>
        <taxon>Pseudomonadati</taxon>
        <taxon>Pseudomonadota</taxon>
        <taxon>Betaproteobacteria</taxon>
        <taxon>Burkholderiales</taxon>
        <taxon>Alcaligenaceae</taxon>
        <taxon>Orrella</taxon>
    </lineage>
</organism>
<feature type="transmembrane region" description="Helical" evidence="7">
    <location>
        <begin position="122"/>
        <end position="143"/>
    </location>
</feature>
<feature type="transmembrane region" description="Helical" evidence="7">
    <location>
        <begin position="185"/>
        <end position="203"/>
    </location>
</feature>
<dbReference type="SUPFAM" id="SSF56176">
    <property type="entry name" value="FAD-binding/transporter-associated domain-like"/>
    <property type="match status" value="1"/>
</dbReference>
<dbReference type="Pfam" id="PF03471">
    <property type="entry name" value="CorC_HlyC"/>
    <property type="match status" value="1"/>
</dbReference>
<feature type="transmembrane region" description="Helical" evidence="7">
    <location>
        <begin position="155"/>
        <end position="173"/>
    </location>
</feature>
<dbReference type="Gene3D" id="3.30.465.10">
    <property type="match status" value="1"/>
</dbReference>
<keyword evidence="7" id="KW-0812">Transmembrane</keyword>
<reference evidence="10 11" key="2">
    <citation type="submission" date="2017-08" db="EMBL/GenBank/DDBJ databases">
        <authorList>
            <person name="de Groot N.N."/>
        </authorList>
    </citation>
    <scope>NUCLEOTIDE SEQUENCE [LARGE SCALE GENOMIC DNA]</scope>
    <source>
        <strain evidence="10">Orrdi1</strain>
    </source>
</reference>
<dbReference type="SUPFAM" id="SSF54631">
    <property type="entry name" value="CBS-domain pair"/>
    <property type="match status" value="1"/>
</dbReference>
<comment type="similarity">
    <text evidence="2">Belongs to the UPF0053 family.</text>
</comment>
<feature type="domain" description="CBS" evidence="8">
    <location>
        <begin position="309"/>
        <end position="369"/>
    </location>
</feature>
<dbReference type="InterPro" id="IPR005496">
    <property type="entry name" value="Integral_membrane_TerC"/>
</dbReference>
<dbReference type="PROSITE" id="PS51371">
    <property type="entry name" value="CBS"/>
    <property type="match status" value="2"/>
</dbReference>
<name>A0A1C3K0Y2_9BURK</name>
<feature type="transmembrane region" description="Helical" evidence="7">
    <location>
        <begin position="77"/>
        <end position="101"/>
    </location>
</feature>
<keyword evidence="5 6" id="KW-0129">CBS domain</keyword>
<dbReference type="GO" id="GO:0005886">
    <property type="term" value="C:plasma membrane"/>
    <property type="evidence" value="ECO:0007669"/>
    <property type="project" value="UniProtKB-SubCell"/>
</dbReference>
<sequence length="522" mass="57210">MLFDWMSDPTAWLGLATLIVLEIVLGIDNLVFIAILAEKLPEHQRDRARLIGLSLALIMRLGLLASIAWIVTLTAPLFSVFGHSFSGRDLILFFGGAFLLYKATTELHERVEGATHGKSGSAQYASFFQVIAQIVVLDAVFSLDSVITAVGMVDELSIMMTAVIVAMIVMVAASKPLVRFVGRHPTVIVLCLGLLLMIGFSLVAEGLGFHVPKGYLYAAIGFAILIECFNQLAQRNRLRRVSAMGRRERTAHAVLALLGGRRSRRAKQDELDDSVVALPEDDLPVFAPEESTMVERVLEMGARSVDAIMVPRRDMVWLGVRDTSEDVLRKFASGHSRLPLCDGDASNVIGVLHFKDAMQAITQPGALDLVALARPPRFVTDAMPVIRLVEEVRQSREHMLIVVDEHGGCAGLVTPMDILEAVAGDLPEHDADGADSTAQPDGSWLLSGRLSVDEAARLLDAPELRDDFPDDTTLAGCLLRLGGRIPEEGEVLAWREWEFQVSRRSHLRIEQVTARQAARPQH</sequence>